<keyword evidence="1" id="KW-0175">Coiled coil</keyword>
<dbReference type="PANTHER" id="PTHR46586:SF3">
    <property type="entry name" value="ANKYRIN REPEAT-CONTAINING PROTEIN"/>
    <property type="match status" value="1"/>
</dbReference>
<reference evidence="3 4" key="1">
    <citation type="submission" date="2023-09" db="EMBL/GenBank/DDBJ databases">
        <title>Pangenome analysis of Batrachochytrium dendrobatidis and related Chytrids.</title>
        <authorList>
            <person name="Yacoub M.N."/>
            <person name="Stajich J.E."/>
            <person name="James T.Y."/>
        </authorList>
    </citation>
    <scope>NUCLEOTIDE SEQUENCE [LARGE SCALE GENOMIC DNA]</scope>
    <source>
        <strain evidence="3 4">JEL0888</strain>
    </source>
</reference>
<evidence type="ECO:0000256" key="2">
    <source>
        <dbReference type="SAM" id="Phobius"/>
    </source>
</evidence>
<keyword evidence="2" id="KW-0472">Membrane</keyword>
<dbReference type="SUPFAM" id="SSF140860">
    <property type="entry name" value="Pseudo ankyrin repeat-like"/>
    <property type="match status" value="1"/>
</dbReference>
<feature type="transmembrane region" description="Helical" evidence="2">
    <location>
        <begin position="12"/>
        <end position="29"/>
    </location>
</feature>
<dbReference type="InterPro" id="IPR052050">
    <property type="entry name" value="SecEffector_AnkRepeat"/>
</dbReference>
<comment type="caution">
    <text evidence="3">The sequence shown here is derived from an EMBL/GenBank/DDBJ whole genome shotgun (WGS) entry which is preliminary data.</text>
</comment>
<feature type="transmembrane region" description="Helical" evidence="2">
    <location>
        <begin position="41"/>
        <end position="63"/>
    </location>
</feature>
<keyword evidence="2" id="KW-1133">Transmembrane helix</keyword>
<evidence type="ECO:0000313" key="4">
    <source>
        <dbReference type="Proteomes" id="UP001527925"/>
    </source>
</evidence>
<keyword evidence="2" id="KW-0812">Transmembrane</keyword>
<sequence>MGLAPPPLPLAPIMTAQAAFVAASVATLVQLSGLPWSTYRLLVQLSSATLVPYFVLQTLYWAALDDGQFATLVVLAYSAVLVNMGLFVLAELQFLKMMHPLMPGVPVRLVTAVQAAVCVLAVALHVAMLVPLGLDEQVVFRAFTAFLLAMGVADFGFQCALVRIGVTRLGRTPWSLRAGFAGLVAAALALLVVGFGWPVLAATGNKLHAFVVDMACGVYELVAIQMMLLLRRAVQVQLEPARPDQTSAPAPAHDAHGSPGMSTVAAGLAGVSAAALKPDGGVGGGSIESSAPGVLGGEMRHKIGAAMSLDPAHAALGAVLAAAVGPALEPFAVRLDAVHERLDAVTAQNGQLSDEVAKLTTLVTKLADENEKLADENAELKAQNEHLLGQCGAVNQALTELVRAVSAEDADGASSEQLAQVRESLSQAASGALATIQQGSPHAAMQRKGIDPKGVLAHFLKSRDAKLSIAQGKALWTEVFEVDWQGDLAALPVDCFVKKCRFEQSRRPRSRKILEREMALGNKALAALAVDSFEKTGRFEPFWCLRSRSMFDRVKALGNKALAAGLAQAAICNWWLDQLDFSQANNIAAHAAACGSISMLKFVNYGLKANITELALYKAAGWNGQVEALKWLRGAWFKDANGFSKGWLLTVALDCAISTSQFSAVAWLIEDPQTTCTVETMRWAANLGSADIFDCLFMKRYKAASADLVEKAASQGHLNILKRVHAIMPAAITPSVVNEAAASGQTEALHWLVSNTDARPTRAAIDRAVAGGKLRVLPILRSSIPAEFESHPAATALGSSCQDAIAWFGRTDLPSSVSDTLSLAIKESHFAAIAWLITHAAGTNWGAEELESVRALLRKAGWNLPLPSRT</sequence>
<dbReference type="Proteomes" id="UP001527925">
    <property type="component" value="Unassembled WGS sequence"/>
</dbReference>
<feature type="transmembrane region" description="Helical" evidence="2">
    <location>
        <begin position="178"/>
        <end position="201"/>
    </location>
</feature>
<name>A0ABR4N6I2_9FUNG</name>
<proteinExistence type="predicted"/>
<evidence type="ECO:0008006" key="5">
    <source>
        <dbReference type="Google" id="ProtNLM"/>
    </source>
</evidence>
<feature type="transmembrane region" description="Helical" evidence="2">
    <location>
        <begin position="142"/>
        <end position="166"/>
    </location>
</feature>
<keyword evidence="4" id="KW-1185">Reference proteome</keyword>
<feature type="transmembrane region" description="Helical" evidence="2">
    <location>
        <begin position="69"/>
        <end position="89"/>
    </location>
</feature>
<feature type="transmembrane region" description="Helical" evidence="2">
    <location>
        <begin position="109"/>
        <end position="130"/>
    </location>
</feature>
<protein>
    <recommendedName>
        <fullName evidence="5">Ankyrin repeat protein</fullName>
    </recommendedName>
</protein>
<evidence type="ECO:0000313" key="3">
    <source>
        <dbReference type="EMBL" id="KAL2915114.1"/>
    </source>
</evidence>
<gene>
    <name evidence="3" type="ORF">HK105_205438</name>
</gene>
<feature type="coiled-coil region" evidence="1">
    <location>
        <begin position="356"/>
        <end position="390"/>
    </location>
</feature>
<dbReference type="PANTHER" id="PTHR46586">
    <property type="entry name" value="ANKYRIN REPEAT-CONTAINING PROTEIN"/>
    <property type="match status" value="1"/>
</dbReference>
<organism evidence="3 4">
    <name type="scientific">Polyrhizophydium stewartii</name>
    <dbReference type="NCBI Taxonomy" id="2732419"/>
    <lineage>
        <taxon>Eukaryota</taxon>
        <taxon>Fungi</taxon>
        <taxon>Fungi incertae sedis</taxon>
        <taxon>Chytridiomycota</taxon>
        <taxon>Chytridiomycota incertae sedis</taxon>
        <taxon>Chytridiomycetes</taxon>
        <taxon>Rhizophydiales</taxon>
        <taxon>Rhizophydiales incertae sedis</taxon>
        <taxon>Polyrhizophydium</taxon>
    </lineage>
</organism>
<evidence type="ECO:0000256" key="1">
    <source>
        <dbReference type="SAM" id="Coils"/>
    </source>
</evidence>
<dbReference type="EMBL" id="JADGIZ020000027">
    <property type="protein sequence ID" value="KAL2915114.1"/>
    <property type="molecule type" value="Genomic_DNA"/>
</dbReference>
<accession>A0ABR4N6I2</accession>